<name>A0A4Q2DUC3_9AGAR</name>
<organism evidence="2 3">
    <name type="scientific">Candolleomyces aberdarensis</name>
    <dbReference type="NCBI Taxonomy" id="2316362"/>
    <lineage>
        <taxon>Eukaryota</taxon>
        <taxon>Fungi</taxon>
        <taxon>Dikarya</taxon>
        <taxon>Basidiomycota</taxon>
        <taxon>Agaricomycotina</taxon>
        <taxon>Agaricomycetes</taxon>
        <taxon>Agaricomycetidae</taxon>
        <taxon>Agaricales</taxon>
        <taxon>Agaricineae</taxon>
        <taxon>Psathyrellaceae</taxon>
        <taxon>Candolleomyces</taxon>
    </lineage>
</organism>
<dbReference type="AlphaFoldDB" id="A0A4Q2DUC3"/>
<keyword evidence="3" id="KW-1185">Reference proteome</keyword>
<feature type="compositionally biased region" description="Basic and acidic residues" evidence="1">
    <location>
        <begin position="302"/>
        <end position="320"/>
    </location>
</feature>
<gene>
    <name evidence="2" type="ORF">EST38_g2560</name>
</gene>
<sequence>MPSSFPAELCSLTESPHVVLCEDPEYEYAKEDDDLRAQSGNSGPETRSNGRSSSLVPIPNGDEEAYEESAGQERTLGQVTQLPISESSRASYDHLNMSEDLPDPSLHLVPVTAQPVPVLTEAWIYEDDVFEELQRYIKAIFAYMKENDVSFPRPTQPSQKQGNPRKSTHRKRSYGDCWEEGEHVEPPQDLAPVVLVLEPRLTGRVGYYFVDHPSQTLFWLEHFDFTYMLMEVRAEWSEWLAGLQMKSHYWYHNELFPHLYELVDDDTDEIDDIVGRYYVVTHNCELDSGDPGPPTDYGAAARTERPEEEKEKRWRAEGNL</sequence>
<dbReference type="OrthoDB" id="2657661at2759"/>
<proteinExistence type="predicted"/>
<feature type="region of interest" description="Disordered" evidence="1">
    <location>
        <begin position="151"/>
        <end position="174"/>
    </location>
</feature>
<accession>A0A4Q2DUC3</accession>
<dbReference type="Proteomes" id="UP000290288">
    <property type="component" value="Unassembled WGS sequence"/>
</dbReference>
<reference evidence="2 3" key="1">
    <citation type="submission" date="2019-01" db="EMBL/GenBank/DDBJ databases">
        <title>Draft genome sequence of Psathyrella aberdarensis IHI B618.</title>
        <authorList>
            <person name="Buettner E."/>
            <person name="Kellner H."/>
        </authorList>
    </citation>
    <scope>NUCLEOTIDE SEQUENCE [LARGE SCALE GENOMIC DNA]</scope>
    <source>
        <strain evidence="2 3">IHI B618</strain>
    </source>
</reference>
<protein>
    <submittedName>
        <fullName evidence="2">Uncharacterized protein</fullName>
    </submittedName>
</protein>
<evidence type="ECO:0000313" key="2">
    <source>
        <dbReference type="EMBL" id="RXW23291.1"/>
    </source>
</evidence>
<feature type="compositionally biased region" description="Polar residues" evidence="1">
    <location>
        <begin position="156"/>
        <end position="165"/>
    </location>
</feature>
<dbReference type="EMBL" id="SDEE01000046">
    <property type="protein sequence ID" value="RXW23291.1"/>
    <property type="molecule type" value="Genomic_DNA"/>
</dbReference>
<comment type="caution">
    <text evidence="2">The sequence shown here is derived from an EMBL/GenBank/DDBJ whole genome shotgun (WGS) entry which is preliminary data.</text>
</comment>
<evidence type="ECO:0000256" key="1">
    <source>
        <dbReference type="SAM" id="MobiDB-lite"/>
    </source>
</evidence>
<feature type="compositionally biased region" description="Basic and acidic residues" evidence="1">
    <location>
        <begin position="27"/>
        <end position="36"/>
    </location>
</feature>
<feature type="region of interest" description="Disordered" evidence="1">
    <location>
        <begin position="287"/>
        <end position="320"/>
    </location>
</feature>
<feature type="compositionally biased region" description="Polar residues" evidence="1">
    <location>
        <begin position="38"/>
        <end position="55"/>
    </location>
</feature>
<feature type="region of interest" description="Disordered" evidence="1">
    <location>
        <begin position="23"/>
        <end position="81"/>
    </location>
</feature>
<evidence type="ECO:0000313" key="3">
    <source>
        <dbReference type="Proteomes" id="UP000290288"/>
    </source>
</evidence>